<dbReference type="EMBL" id="VSSQ01001137">
    <property type="protein sequence ID" value="MPM05504.1"/>
    <property type="molecule type" value="Genomic_DNA"/>
</dbReference>
<dbReference type="InterPro" id="IPR011761">
    <property type="entry name" value="ATP-grasp"/>
</dbReference>
<name>A0A644WTU9_9ZZZZ</name>
<dbReference type="Gene3D" id="3.30.1490.20">
    <property type="entry name" value="ATP-grasp fold, A domain"/>
    <property type="match status" value="1"/>
</dbReference>
<dbReference type="InterPro" id="IPR013815">
    <property type="entry name" value="ATP_grasp_subdomain_1"/>
</dbReference>
<evidence type="ECO:0000313" key="2">
    <source>
        <dbReference type="EMBL" id="MPM05504.1"/>
    </source>
</evidence>
<dbReference type="AlphaFoldDB" id="A0A644WTU9"/>
<sequence>MVVIFGSPGLTEVYDVYELLSEKIMSCKKPIYPVLPSVVNVKDEIAEFQKRGGISFTDESDLGLALARVLKNSVQQRDEELPPVDNKLVRSVIENCQNGYLSPEDVQKLLDAAGINRAREAVAHTVTEVRKRAKEIGYPLVMKVVGPVHKSDVGGVVLDVTDEETLVQEFQRMIKIPQTTSILLQPMLSGTQLFIGAKREDGFGHLIMCGLGGIFVEAIQDITTALGPISKVEAESMVRSLRSYKLIEGTRGQEGVNQFLFCDSIRRVSALCNSAPEIFEMDLNPLLGNPRQVIAVDARIRIEK</sequence>
<dbReference type="GO" id="GO:0046872">
    <property type="term" value="F:metal ion binding"/>
    <property type="evidence" value="ECO:0007669"/>
    <property type="project" value="InterPro"/>
</dbReference>
<accession>A0A644WTU9</accession>
<protein>
    <recommendedName>
        <fullName evidence="1">ATP-grasp domain-containing protein</fullName>
    </recommendedName>
</protein>
<feature type="domain" description="ATP-grasp" evidence="1">
    <location>
        <begin position="107"/>
        <end position="143"/>
    </location>
</feature>
<organism evidence="2">
    <name type="scientific">bioreactor metagenome</name>
    <dbReference type="NCBI Taxonomy" id="1076179"/>
    <lineage>
        <taxon>unclassified sequences</taxon>
        <taxon>metagenomes</taxon>
        <taxon>ecological metagenomes</taxon>
    </lineage>
</organism>
<dbReference type="PROSITE" id="PS50975">
    <property type="entry name" value="ATP_GRASP"/>
    <property type="match status" value="1"/>
</dbReference>
<dbReference type="PANTHER" id="PTHR42793:SF1">
    <property type="entry name" value="PEPTIDYL-LYSINE N-ACETYLTRANSFERASE PATZ"/>
    <property type="match status" value="1"/>
</dbReference>
<dbReference type="SUPFAM" id="SSF56059">
    <property type="entry name" value="Glutathione synthetase ATP-binding domain-like"/>
    <property type="match status" value="1"/>
</dbReference>
<evidence type="ECO:0000259" key="1">
    <source>
        <dbReference type="PROSITE" id="PS50975"/>
    </source>
</evidence>
<dbReference type="Pfam" id="PF13549">
    <property type="entry name" value="ATP-grasp_5"/>
    <property type="match status" value="1"/>
</dbReference>
<gene>
    <name evidence="2" type="ORF">SDC9_51794</name>
</gene>
<dbReference type="PANTHER" id="PTHR42793">
    <property type="entry name" value="COA BINDING DOMAIN CONTAINING PROTEIN"/>
    <property type="match status" value="1"/>
</dbReference>
<proteinExistence type="predicted"/>
<dbReference type="GO" id="GO:0005524">
    <property type="term" value="F:ATP binding"/>
    <property type="evidence" value="ECO:0007669"/>
    <property type="project" value="InterPro"/>
</dbReference>
<comment type="caution">
    <text evidence="2">The sequence shown here is derived from an EMBL/GenBank/DDBJ whole genome shotgun (WGS) entry which is preliminary data.</text>
</comment>
<reference evidence="2" key="1">
    <citation type="submission" date="2019-08" db="EMBL/GenBank/DDBJ databases">
        <authorList>
            <person name="Kucharzyk K."/>
            <person name="Murdoch R.W."/>
            <person name="Higgins S."/>
            <person name="Loffler F."/>
        </authorList>
    </citation>
    <scope>NUCLEOTIDE SEQUENCE</scope>
</reference>
<dbReference type="Gene3D" id="3.30.470.20">
    <property type="entry name" value="ATP-grasp fold, B domain"/>
    <property type="match status" value="1"/>
</dbReference>